<dbReference type="GO" id="GO:0003729">
    <property type="term" value="F:mRNA binding"/>
    <property type="evidence" value="ECO:0007669"/>
    <property type="project" value="TreeGrafter"/>
</dbReference>
<dbReference type="PRINTS" id="PR00681">
    <property type="entry name" value="RIBOSOMALS1"/>
</dbReference>
<organism evidence="6 7">
    <name type="scientific">Sulfoacidibacillus ferrooxidans</name>
    <dbReference type="NCBI Taxonomy" id="2005001"/>
    <lineage>
        <taxon>Bacteria</taxon>
        <taxon>Bacillati</taxon>
        <taxon>Bacillota</taxon>
        <taxon>Bacilli</taxon>
        <taxon>Bacillales</taxon>
        <taxon>Alicyclobacillaceae</taxon>
        <taxon>Sulfoacidibacillus</taxon>
    </lineage>
</organism>
<feature type="domain" description="S1 motif" evidence="5">
    <location>
        <begin position="198"/>
        <end position="266"/>
    </location>
</feature>
<dbReference type="PANTHER" id="PTHR10724:SF7">
    <property type="entry name" value="SMALL RIBOSOMAL SUBUNIT PROTEIN BS1C"/>
    <property type="match status" value="1"/>
</dbReference>
<feature type="domain" description="S1 motif" evidence="5">
    <location>
        <begin position="283"/>
        <end position="352"/>
    </location>
</feature>
<dbReference type="AlphaFoldDB" id="A0A9X2AD08"/>
<dbReference type="RefSeq" id="WP_241715939.1">
    <property type="nucleotide sequence ID" value="NZ_JALBUF010000012.1"/>
</dbReference>
<dbReference type="InterPro" id="IPR050437">
    <property type="entry name" value="Ribos_protein_bS1-like"/>
</dbReference>
<evidence type="ECO:0000313" key="6">
    <source>
        <dbReference type="EMBL" id="MCI0184344.1"/>
    </source>
</evidence>
<dbReference type="InterPro" id="IPR003029">
    <property type="entry name" value="S1_domain"/>
</dbReference>
<dbReference type="EMBL" id="JALBUF010000012">
    <property type="protein sequence ID" value="MCI0184344.1"/>
    <property type="molecule type" value="Genomic_DNA"/>
</dbReference>
<dbReference type="InterPro" id="IPR035104">
    <property type="entry name" value="Ribosomal_protein_S1-like"/>
</dbReference>
<dbReference type="PANTHER" id="PTHR10724">
    <property type="entry name" value="30S RIBOSOMAL PROTEIN S1"/>
    <property type="match status" value="1"/>
</dbReference>
<dbReference type="SUPFAM" id="SSF50249">
    <property type="entry name" value="Nucleic acid-binding proteins"/>
    <property type="match status" value="4"/>
</dbReference>
<evidence type="ECO:0000256" key="1">
    <source>
        <dbReference type="ARBA" id="ARBA00006767"/>
    </source>
</evidence>
<evidence type="ECO:0000313" key="7">
    <source>
        <dbReference type="Proteomes" id="UP001139263"/>
    </source>
</evidence>
<dbReference type="SMART" id="SM00316">
    <property type="entry name" value="S1"/>
    <property type="match status" value="4"/>
</dbReference>
<dbReference type="FunFam" id="2.40.50.140:FF:000051">
    <property type="entry name" value="RNA-binding transcriptional accessory protein"/>
    <property type="match status" value="2"/>
</dbReference>
<reference evidence="6" key="1">
    <citation type="submission" date="2022-03" db="EMBL/GenBank/DDBJ databases">
        <title>Draft Genome Sequence of Firmicute Strain S0AB, a Heterotrophic Iron/Sulfur-Oxidizing Extreme Acidophile.</title>
        <authorList>
            <person name="Vergara E."/>
            <person name="Pakostova E."/>
            <person name="Johnson D.B."/>
            <person name="Holmes D.S."/>
        </authorList>
    </citation>
    <scope>NUCLEOTIDE SEQUENCE</scope>
    <source>
        <strain evidence="6">S0AB</strain>
    </source>
</reference>
<name>A0A9X2AD08_9BACL</name>
<keyword evidence="2 6" id="KW-0689">Ribosomal protein</keyword>
<dbReference type="CDD" id="cd04465">
    <property type="entry name" value="S1_RPS1_repeat_ec2_hs2"/>
    <property type="match status" value="1"/>
</dbReference>
<keyword evidence="7" id="KW-1185">Reference proteome</keyword>
<dbReference type="InterPro" id="IPR012340">
    <property type="entry name" value="NA-bd_OB-fold"/>
</dbReference>
<sequence>MTEHTLNQNSTQTMIDHGSTLLVGAIVEATVISVEANQVTVEFGYKQPGHIAVKDWSDVRSQTLVGTVDIGERVLARIIELHDEGEHPVLSRKDAVSSETWATLQDKFASQEIIKVKILASIKGGLVADIESLRAFLPASLVDFRFQSDLTSFVGQTVPVVITEIEPEQRRVIISRKQALEKEQQSFRGEKLQAFEVGQITEGIVARLTGFGAFVDLGGIDGLLHISEMSFARVNRPEDVVQPGDSVRVKILRIEPESGKISLSMKLEDANPWRNATNQFQVGQVITGVVKRIASFGAFVEVAPGIEGLVHISQLANSRIESPAEVVTPGDEVQVKILELKPEEERMSLSIREATKQSQKPAPAMRQPSKTEMKAEPTSATLEELFGEALRKKFNL</sequence>
<dbReference type="Pfam" id="PF00575">
    <property type="entry name" value="S1"/>
    <property type="match status" value="4"/>
</dbReference>
<gene>
    <name evidence="6" type="primary">rps1</name>
    <name evidence="6" type="ORF">MM817_02639</name>
</gene>
<keyword evidence="3" id="KW-0687">Ribonucleoprotein</keyword>
<protein>
    <submittedName>
        <fullName evidence="6">30S ribosomal protein S1</fullName>
    </submittedName>
</protein>
<evidence type="ECO:0000259" key="5">
    <source>
        <dbReference type="PROSITE" id="PS50126"/>
    </source>
</evidence>
<dbReference type="GO" id="GO:0006412">
    <property type="term" value="P:translation"/>
    <property type="evidence" value="ECO:0007669"/>
    <property type="project" value="TreeGrafter"/>
</dbReference>
<dbReference type="GO" id="GO:0022627">
    <property type="term" value="C:cytosolic small ribosomal subunit"/>
    <property type="evidence" value="ECO:0007669"/>
    <property type="project" value="TreeGrafter"/>
</dbReference>
<comment type="similarity">
    <text evidence="1">Belongs to the bacterial ribosomal protein bS1 family.</text>
</comment>
<dbReference type="NCBIfam" id="NF005208">
    <property type="entry name" value="PRK06676.1"/>
    <property type="match status" value="1"/>
</dbReference>
<accession>A0A9X2AD08</accession>
<dbReference type="Gene3D" id="2.40.50.140">
    <property type="entry name" value="Nucleic acid-binding proteins"/>
    <property type="match status" value="4"/>
</dbReference>
<dbReference type="GO" id="GO:0003735">
    <property type="term" value="F:structural constituent of ribosome"/>
    <property type="evidence" value="ECO:0007669"/>
    <property type="project" value="TreeGrafter"/>
</dbReference>
<comment type="caution">
    <text evidence="6">The sequence shown here is derived from an EMBL/GenBank/DDBJ whole genome shotgun (WGS) entry which is preliminary data.</text>
</comment>
<feature type="domain" description="S1 motif" evidence="5">
    <location>
        <begin position="24"/>
        <end position="93"/>
    </location>
</feature>
<evidence type="ECO:0000256" key="2">
    <source>
        <dbReference type="ARBA" id="ARBA00022980"/>
    </source>
</evidence>
<dbReference type="PROSITE" id="PS50126">
    <property type="entry name" value="S1"/>
    <property type="match status" value="4"/>
</dbReference>
<evidence type="ECO:0000256" key="3">
    <source>
        <dbReference type="ARBA" id="ARBA00023274"/>
    </source>
</evidence>
<dbReference type="Proteomes" id="UP001139263">
    <property type="component" value="Unassembled WGS sequence"/>
</dbReference>
<dbReference type="CDD" id="cd05688">
    <property type="entry name" value="S1_RPS1_repeat_ec3"/>
    <property type="match status" value="2"/>
</dbReference>
<proteinExistence type="inferred from homology"/>
<evidence type="ECO:0000256" key="4">
    <source>
        <dbReference type="SAM" id="MobiDB-lite"/>
    </source>
</evidence>
<feature type="domain" description="S1 motif" evidence="5">
    <location>
        <begin position="111"/>
        <end position="177"/>
    </location>
</feature>
<feature type="region of interest" description="Disordered" evidence="4">
    <location>
        <begin position="351"/>
        <end position="377"/>
    </location>
</feature>